<dbReference type="Proteomes" id="UP000663881">
    <property type="component" value="Unassembled WGS sequence"/>
</dbReference>
<comment type="caution">
    <text evidence="1">The sequence shown here is derived from an EMBL/GenBank/DDBJ whole genome shotgun (WGS) entry which is preliminary data.</text>
</comment>
<organism evidence="1 2">
    <name type="scientific">Adineta steineri</name>
    <dbReference type="NCBI Taxonomy" id="433720"/>
    <lineage>
        <taxon>Eukaryota</taxon>
        <taxon>Metazoa</taxon>
        <taxon>Spiralia</taxon>
        <taxon>Gnathifera</taxon>
        <taxon>Rotifera</taxon>
        <taxon>Eurotatoria</taxon>
        <taxon>Bdelloidea</taxon>
        <taxon>Adinetida</taxon>
        <taxon>Adinetidae</taxon>
        <taxon>Adineta</taxon>
    </lineage>
</organism>
<feature type="non-terminal residue" evidence="1">
    <location>
        <position position="1"/>
    </location>
</feature>
<dbReference type="AlphaFoldDB" id="A0A820MFG9"/>
<accession>A0A820MFG9</accession>
<evidence type="ECO:0000313" key="1">
    <source>
        <dbReference type="EMBL" id="CAF4371163.1"/>
    </source>
</evidence>
<name>A0A820MFG9_9BILA</name>
<protein>
    <submittedName>
        <fullName evidence="1">Uncharacterized protein</fullName>
    </submittedName>
</protein>
<reference evidence="1" key="1">
    <citation type="submission" date="2021-02" db="EMBL/GenBank/DDBJ databases">
        <authorList>
            <person name="Nowell W R."/>
        </authorList>
    </citation>
    <scope>NUCLEOTIDE SEQUENCE</scope>
</reference>
<feature type="non-terminal residue" evidence="1">
    <location>
        <position position="128"/>
    </location>
</feature>
<dbReference type="EMBL" id="CAJOAY010024011">
    <property type="protein sequence ID" value="CAF4371163.1"/>
    <property type="molecule type" value="Genomic_DNA"/>
</dbReference>
<proteinExistence type="predicted"/>
<evidence type="ECO:0000313" key="2">
    <source>
        <dbReference type="Proteomes" id="UP000663881"/>
    </source>
</evidence>
<gene>
    <name evidence="1" type="ORF">OKA104_LOCUS49844</name>
</gene>
<sequence>RKLVDEKKDARLALLLSQTDTYIDNLKQLVRQHQQVNRSRGRPAKTLSDKPEVAVTTVINPPPATTTITTTTTTATTDEEIKPEPIIDQTGNDEAIRDAVKVAATNEDDEYDAKESYYSIAHRIREPI</sequence>